<dbReference type="Gene3D" id="3.40.50.300">
    <property type="entry name" value="P-loop containing nucleotide triphosphate hydrolases"/>
    <property type="match status" value="1"/>
</dbReference>
<organism evidence="6">
    <name type="scientific">Arion vulgaris</name>
    <dbReference type="NCBI Taxonomy" id="1028688"/>
    <lineage>
        <taxon>Eukaryota</taxon>
        <taxon>Metazoa</taxon>
        <taxon>Spiralia</taxon>
        <taxon>Lophotrochozoa</taxon>
        <taxon>Mollusca</taxon>
        <taxon>Gastropoda</taxon>
        <taxon>Heterobranchia</taxon>
        <taxon>Euthyneura</taxon>
        <taxon>Panpulmonata</taxon>
        <taxon>Eupulmonata</taxon>
        <taxon>Stylommatophora</taxon>
        <taxon>Helicina</taxon>
        <taxon>Arionoidea</taxon>
        <taxon>Arionidae</taxon>
        <taxon>Arion</taxon>
    </lineage>
</organism>
<keyword evidence="4" id="KW-0812">Transmembrane</keyword>
<keyword evidence="3" id="KW-0342">GTP-binding</keyword>
<comment type="similarity">
    <text evidence="1">Belongs to the TRAFAC class TrmE-Era-EngA-EngB-Septin-like GTPase superfamily. AIG1/Toc34/Toc159-like paraseptin GTPase family. IAN subfamily.</text>
</comment>
<dbReference type="InterPro" id="IPR027417">
    <property type="entry name" value="P-loop_NTPase"/>
</dbReference>
<evidence type="ECO:0000256" key="4">
    <source>
        <dbReference type="SAM" id="Phobius"/>
    </source>
</evidence>
<feature type="transmembrane region" description="Helical" evidence="4">
    <location>
        <begin position="323"/>
        <end position="342"/>
    </location>
</feature>
<reference evidence="6" key="1">
    <citation type="submission" date="2014-12" db="EMBL/GenBank/DDBJ databases">
        <title>Insight into the proteome of Arion vulgaris.</title>
        <authorList>
            <person name="Aradska J."/>
            <person name="Bulat T."/>
            <person name="Smidak R."/>
            <person name="Sarate P."/>
            <person name="Gangsoo J."/>
            <person name="Sialana F."/>
            <person name="Bilban M."/>
            <person name="Lubec G."/>
        </authorList>
    </citation>
    <scope>NUCLEOTIDE SEQUENCE</scope>
    <source>
        <tissue evidence="6">Skin</tissue>
    </source>
</reference>
<dbReference type="Pfam" id="PF04548">
    <property type="entry name" value="AIG1"/>
    <property type="match status" value="1"/>
</dbReference>
<gene>
    <name evidence="6" type="primary">ORF72043</name>
</gene>
<evidence type="ECO:0000256" key="2">
    <source>
        <dbReference type="ARBA" id="ARBA00022741"/>
    </source>
</evidence>
<evidence type="ECO:0000259" key="5">
    <source>
        <dbReference type="PROSITE" id="PS51720"/>
    </source>
</evidence>
<evidence type="ECO:0000313" key="6">
    <source>
        <dbReference type="EMBL" id="CEK69893.1"/>
    </source>
</evidence>
<dbReference type="EMBL" id="HACG01023028">
    <property type="protein sequence ID" value="CEK69893.1"/>
    <property type="molecule type" value="Transcribed_RNA"/>
</dbReference>
<evidence type="ECO:0000256" key="1">
    <source>
        <dbReference type="ARBA" id="ARBA00008535"/>
    </source>
</evidence>
<dbReference type="AlphaFoldDB" id="A0A0B6ZMY4"/>
<keyword evidence="4" id="KW-0472">Membrane</keyword>
<dbReference type="PROSITE" id="PS51720">
    <property type="entry name" value="G_AIG1"/>
    <property type="match status" value="1"/>
</dbReference>
<dbReference type="PANTHER" id="PTHR10903:SF184">
    <property type="entry name" value="GTP-BINDING PROTEIN A"/>
    <property type="match status" value="1"/>
</dbReference>
<feature type="domain" description="AIG1-type G" evidence="5">
    <location>
        <begin position="1"/>
        <end position="212"/>
    </location>
</feature>
<dbReference type="InterPro" id="IPR006703">
    <property type="entry name" value="G_AIG1"/>
</dbReference>
<dbReference type="GO" id="GO:0005525">
    <property type="term" value="F:GTP binding"/>
    <property type="evidence" value="ECO:0007669"/>
    <property type="project" value="UniProtKB-KW"/>
</dbReference>
<sequence>MTTVDLLLAGKTGHGKSSTGNSILKKKVFIPRSTSIAVEVLRNSASFEGKYVTVIDGFDIDDINFNVTDDVKSVIDLSEKVMSMCQNGFAAVIVTLKFGSRYTQQEKDALTVIRSVFGEDVLKNYGIIVITHGDHFDANYENENITFHDWCKAQTGDIQNLFIECGHRYVLFNNRTTDDNRLSLQNKILMSKVTEIQGKVPRYTKDDYKQAALSRRKLFVISKLSLLEKKTSERMDDINQHVRRIDNSSYRLLEDKLADMNNLSRDIVSYKDWLNQEDEGTNSIRQLLLQISVTEATIKTKIKKILFDIENPPPQEVSDTSNSFQYIFIFGIVACFGLYILYKFS</sequence>
<proteinExistence type="inferred from homology"/>
<dbReference type="SUPFAM" id="SSF52540">
    <property type="entry name" value="P-loop containing nucleoside triphosphate hydrolases"/>
    <property type="match status" value="1"/>
</dbReference>
<keyword evidence="2" id="KW-0547">Nucleotide-binding</keyword>
<protein>
    <recommendedName>
        <fullName evidence="5">AIG1-type G domain-containing protein</fullName>
    </recommendedName>
</protein>
<evidence type="ECO:0000256" key="3">
    <source>
        <dbReference type="ARBA" id="ARBA00023134"/>
    </source>
</evidence>
<name>A0A0B6ZMY4_9EUPU</name>
<dbReference type="InterPro" id="IPR045058">
    <property type="entry name" value="GIMA/IAN/Toc"/>
</dbReference>
<accession>A0A0B6ZMY4</accession>
<keyword evidence="4" id="KW-1133">Transmembrane helix</keyword>
<dbReference type="PANTHER" id="PTHR10903">
    <property type="entry name" value="GTPASE, IMAP FAMILY MEMBER-RELATED"/>
    <property type="match status" value="1"/>
</dbReference>